<evidence type="ECO:0000313" key="3">
    <source>
        <dbReference type="EMBL" id="KPM10526.1"/>
    </source>
</evidence>
<keyword evidence="2" id="KW-0472">Membrane</keyword>
<name>A0A132AHQ1_SARSC</name>
<feature type="transmembrane region" description="Helical" evidence="2">
    <location>
        <begin position="91"/>
        <end position="116"/>
    </location>
</feature>
<organism evidence="3 4">
    <name type="scientific">Sarcoptes scabiei</name>
    <name type="common">Itch mite</name>
    <name type="synonym">Acarus scabiei</name>
    <dbReference type="NCBI Taxonomy" id="52283"/>
    <lineage>
        <taxon>Eukaryota</taxon>
        <taxon>Metazoa</taxon>
        <taxon>Ecdysozoa</taxon>
        <taxon>Arthropoda</taxon>
        <taxon>Chelicerata</taxon>
        <taxon>Arachnida</taxon>
        <taxon>Acari</taxon>
        <taxon>Acariformes</taxon>
        <taxon>Sarcoptiformes</taxon>
        <taxon>Astigmata</taxon>
        <taxon>Psoroptidia</taxon>
        <taxon>Sarcoptoidea</taxon>
        <taxon>Sarcoptidae</taxon>
        <taxon>Sarcoptinae</taxon>
        <taxon>Sarcoptes</taxon>
    </lineage>
</organism>
<proteinExistence type="predicted"/>
<dbReference type="VEuPathDB" id="VectorBase:SSCA006411"/>
<keyword evidence="2" id="KW-1133">Transmembrane helix</keyword>
<dbReference type="Proteomes" id="UP000616769">
    <property type="component" value="Unassembled WGS sequence"/>
</dbReference>
<comment type="caution">
    <text evidence="3">The sequence shown here is derived from an EMBL/GenBank/DDBJ whole genome shotgun (WGS) entry which is preliminary data.</text>
</comment>
<feature type="compositionally biased region" description="Polar residues" evidence="1">
    <location>
        <begin position="320"/>
        <end position="332"/>
    </location>
</feature>
<feature type="compositionally biased region" description="Low complexity" evidence="1">
    <location>
        <begin position="333"/>
        <end position="344"/>
    </location>
</feature>
<evidence type="ECO:0000313" key="4">
    <source>
        <dbReference type="Proteomes" id="UP000616769"/>
    </source>
</evidence>
<feature type="region of interest" description="Disordered" evidence="1">
    <location>
        <begin position="266"/>
        <end position="389"/>
    </location>
</feature>
<reference evidence="3 4" key="1">
    <citation type="journal article" date="2015" name="Parasit. Vectors">
        <title>Draft genome of the scabies mite.</title>
        <authorList>
            <person name="Rider S.D.Jr."/>
            <person name="Morgan M.S."/>
            <person name="Arlian L.G."/>
        </authorList>
    </citation>
    <scope>NUCLEOTIDE SEQUENCE [LARGE SCALE GENOMIC DNA]</scope>
    <source>
        <strain evidence="3">Arlian Lab</strain>
    </source>
</reference>
<feature type="transmembrane region" description="Helical" evidence="2">
    <location>
        <begin position="12"/>
        <end position="33"/>
    </location>
</feature>
<gene>
    <name evidence="3" type="ORF">QR98_0090830</name>
</gene>
<evidence type="ECO:0000256" key="1">
    <source>
        <dbReference type="SAM" id="MobiDB-lite"/>
    </source>
</evidence>
<dbReference type="EMBL" id="JXLN01015317">
    <property type="protein sequence ID" value="KPM10526.1"/>
    <property type="molecule type" value="Genomic_DNA"/>
</dbReference>
<feature type="compositionally biased region" description="Polar residues" evidence="1">
    <location>
        <begin position="367"/>
        <end position="389"/>
    </location>
</feature>
<protein>
    <submittedName>
        <fullName evidence="3">Uncharacterized protein</fullName>
    </submittedName>
</protein>
<feature type="transmembrane region" description="Helical" evidence="2">
    <location>
        <begin position="172"/>
        <end position="190"/>
    </location>
</feature>
<feature type="compositionally biased region" description="Basic and acidic residues" evidence="1">
    <location>
        <begin position="301"/>
        <end position="313"/>
    </location>
</feature>
<feature type="transmembrane region" description="Helical" evidence="2">
    <location>
        <begin position="220"/>
        <end position="245"/>
    </location>
</feature>
<dbReference type="AlphaFoldDB" id="A0A132AHQ1"/>
<accession>A0A132AHQ1</accession>
<dbReference type="OrthoDB" id="6514782at2759"/>
<evidence type="ECO:0000256" key="2">
    <source>
        <dbReference type="SAM" id="Phobius"/>
    </source>
</evidence>
<keyword evidence="2" id="KW-0812">Transmembrane</keyword>
<sequence>MELLELILINQIIFAAIDLIIQFYAMFSVRWALFHSRAESGLIEEHGHYGLWSMCVYRKLIPAQIDDDGQPIIDEDCDLMNTFFTPGHPRAFISLFVIIHTIFLMVFGILVLLRILEIHYEKWHRNRSKDSEMNLEIRDKRWIIIAGRLLFNINEFRNNHENYLRNLIRKKLYVISVAVLSTMMALAGALTPRQSLRSTDVLYRFNVADSNYQIWHGPGFWAQMTAMIMDMLMTILIVFEVRVLFATLNRTSSSLAKPEVQAKSYSPRASSSIIDSSSNDDNEERINENQTDRSIYQSISKTREQSIDLEMKSSKRSTHGKLNSNERSFNPLSSSSSSSSASSSLRQKNAPTVSYVDSEHVRRLKNQSKQESTISKPQSFYANPIFNEN</sequence>